<accession>A0A915Q3A4</accession>
<evidence type="ECO:0000256" key="12">
    <source>
        <dbReference type="RuleBase" id="RU000308"/>
    </source>
</evidence>
<dbReference type="PANTHER" id="PTHR24355">
    <property type="entry name" value="G PROTEIN-COUPLED RECEPTOR KINASE/RIBOSOMAL PROTEIN S6 KINASE"/>
    <property type="match status" value="1"/>
</dbReference>
<dbReference type="InterPro" id="IPR036305">
    <property type="entry name" value="RGS_sf"/>
</dbReference>
<comment type="similarity">
    <text evidence="2 12">Belongs to the protein kinase superfamily. AGC Ser/Thr protein kinase family. GPRK subfamily.</text>
</comment>
<dbReference type="InterPro" id="IPR016137">
    <property type="entry name" value="RGS"/>
</dbReference>
<dbReference type="InterPro" id="IPR017441">
    <property type="entry name" value="Protein_kinase_ATP_BS"/>
</dbReference>
<evidence type="ECO:0000313" key="16">
    <source>
        <dbReference type="WBParaSite" id="sdigi.contig665.g9421.t1"/>
    </source>
</evidence>
<dbReference type="PROSITE" id="PS00107">
    <property type="entry name" value="PROTEIN_KINASE_ATP"/>
    <property type="match status" value="1"/>
</dbReference>
<dbReference type="SMART" id="SM00315">
    <property type="entry name" value="RGS"/>
    <property type="match status" value="1"/>
</dbReference>
<feature type="binding site" evidence="10">
    <location>
        <position position="255"/>
    </location>
    <ligand>
        <name>ATP</name>
        <dbReference type="ChEBI" id="CHEBI:30616"/>
    </ligand>
</feature>
<dbReference type="PANTHER" id="PTHR24355:SF28">
    <property type="entry name" value="G PROTEIN-COUPLED RECEPTOR KINASE 2"/>
    <property type="match status" value="1"/>
</dbReference>
<organism evidence="15 16">
    <name type="scientific">Setaria digitata</name>
    <dbReference type="NCBI Taxonomy" id="48799"/>
    <lineage>
        <taxon>Eukaryota</taxon>
        <taxon>Metazoa</taxon>
        <taxon>Ecdysozoa</taxon>
        <taxon>Nematoda</taxon>
        <taxon>Chromadorea</taxon>
        <taxon>Rhabditida</taxon>
        <taxon>Spirurina</taxon>
        <taxon>Spiruromorpha</taxon>
        <taxon>Filarioidea</taxon>
        <taxon>Setariidae</taxon>
        <taxon>Setaria</taxon>
    </lineage>
</organism>
<keyword evidence="4" id="KW-0597">Phosphoprotein</keyword>
<evidence type="ECO:0000256" key="3">
    <source>
        <dbReference type="ARBA" id="ARBA00022527"/>
    </source>
</evidence>
<dbReference type="Gene3D" id="3.30.200.20">
    <property type="entry name" value="Phosphorylase Kinase, domain 1"/>
    <property type="match status" value="1"/>
</dbReference>
<dbReference type="SUPFAM" id="SSF48097">
    <property type="entry name" value="Regulator of G-protein signaling, RGS"/>
    <property type="match status" value="1"/>
</dbReference>
<feature type="domain" description="RGS" evidence="14">
    <location>
        <begin position="79"/>
        <end position="202"/>
    </location>
</feature>
<keyword evidence="5 12" id="KW-0808">Transferase</keyword>
<sequence length="423" mass="48346">MNIPKIEGPCGFCLRSFLVSGKDKTAQICLCSNVPSFPGGGQKKGKSKKWKNYLQFPHYTECLYLRSEIDVSYGYVVEKQPIGKLLFEQFCSTNVRYGKAWTFLCKVEEYETSDDDGESRRTLAKSIASLLSSESDAPCSSSDSLWCNFLSEGFIHKFSSTANSTAQESEPASGIFFEAYKSFLADRPFREFLETRYFHRYLQWKWLEKRPVDKHTFRLYRVLGKGGFGEVCACQVRASGKMYALKKLEKKRVKKRHAETLSLNEKQILQKINSPFVVSLAYAYETKDALCLVLTLMNGGDLKFHLYNLIPGGFEEKRAQFYAAEITLGLQHLHREHIIYRDLKPENILLDDYGHVRISDLGLAVELRDNEPIKGRVGTVGYMAPEVVKNERYSYAVDWWGLGCLIYEMIEGKVDIAVFSTSF</sequence>
<keyword evidence="3 11" id="KW-0723">Serine/threonine-protein kinase</keyword>
<reference evidence="16" key="1">
    <citation type="submission" date="2022-11" db="UniProtKB">
        <authorList>
            <consortium name="WormBaseParasite"/>
        </authorList>
    </citation>
    <scope>IDENTIFICATION</scope>
</reference>
<dbReference type="AlphaFoldDB" id="A0A915Q3A4"/>
<dbReference type="PROSITE" id="PS00108">
    <property type="entry name" value="PROTEIN_KINASE_ST"/>
    <property type="match status" value="1"/>
</dbReference>
<dbReference type="WBParaSite" id="sdigi.contig665.g9421.t1">
    <property type="protein sequence ID" value="sdigi.contig665.g9421.t1"/>
    <property type="gene ID" value="sdigi.contig665.g9421"/>
</dbReference>
<dbReference type="Proteomes" id="UP000887581">
    <property type="component" value="Unplaced"/>
</dbReference>
<proteinExistence type="inferred from homology"/>
<evidence type="ECO:0000256" key="11">
    <source>
        <dbReference type="RuleBase" id="RU000304"/>
    </source>
</evidence>
<dbReference type="Pfam" id="PF00615">
    <property type="entry name" value="RGS"/>
    <property type="match status" value="1"/>
</dbReference>
<dbReference type="InterPro" id="IPR000239">
    <property type="entry name" value="GPCR_kinase"/>
</dbReference>
<keyword evidence="7 12" id="KW-0418">Kinase</keyword>
<dbReference type="Gene3D" id="1.10.167.10">
    <property type="entry name" value="Regulator of G-protein Signalling 4, domain 2"/>
    <property type="match status" value="1"/>
</dbReference>
<keyword evidence="15" id="KW-1185">Reference proteome</keyword>
<dbReference type="EC" id="2.7.11.-" evidence="12"/>
<evidence type="ECO:0000256" key="4">
    <source>
        <dbReference type="ARBA" id="ARBA00022553"/>
    </source>
</evidence>
<dbReference type="InterPro" id="IPR000719">
    <property type="entry name" value="Prot_kinase_dom"/>
</dbReference>
<dbReference type="SUPFAM" id="SSF56112">
    <property type="entry name" value="Protein kinase-like (PK-like)"/>
    <property type="match status" value="1"/>
</dbReference>
<evidence type="ECO:0000256" key="8">
    <source>
        <dbReference type="ARBA" id="ARBA00022840"/>
    </source>
</evidence>
<evidence type="ECO:0000256" key="7">
    <source>
        <dbReference type="ARBA" id="ARBA00022777"/>
    </source>
</evidence>
<dbReference type="Gene3D" id="1.10.510.10">
    <property type="entry name" value="Transferase(Phosphotransferase) domain 1"/>
    <property type="match status" value="1"/>
</dbReference>
<dbReference type="GO" id="GO:0007165">
    <property type="term" value="P:signal transduction"/>
    <property type="evidence" value="ECO:0007669"/>
    <property type="project" value="InterPro"/>
</dbReference>
<dbReference type="PROSITE" id="PS50132">
    <property type="entry name" value="RGS"/>
    <property type="match status" value="1"/>
</dbReference>
<evidence type="ECO:0000256" key="10">
    <source>
        <dbReference type="PROSITE-ProRule" id="PRU10141"/>
    </source>
</evidence>
<name>A0A915Q3A4_9BILA</name>
<dbReference type="FunFam" id="1.10.510.10:FF:000074">
    <property type="entry name" value="G protein-coupled receptor kinase"/>
    <property type="match status" value="1"/>
</dbReference>
<dbReference type="InterPro" id="IPR011009">
    <property type="entry name" value="Kinase-like_dom_sf"/>
</dbReference>
<dbReference type="GO" id="GO:0005524">
    <property type="term" value="F:ATP binding"/>
    <property type="evidence" value="ECO:0007669"/>
    <property type="project" value="UniProtKB-UniRule"/>
</dbReference>
<evidence type="ECO:0000256" key="6">
    <source>
        <dbReference type="ARBA" id="ARBA00022741"/>
    </source>
</evidence>
<keyword evidence="6 10" id="KW-0547">Nucleotide-binding</keyword>
<comment type="catalytic activity">
    <reaction evidence="1">
        <text>[G-protein-coupled receptor] + ATP = [G-protein-coupled receptor]-phosphate + ADP + H(+)</text>
        <dbReference type="Rhea" id="RHEA:12008"/>
        <dbReference type="Rhea" id="RHEA-COMP:11260"/>
        <dbReference type="Rhea" id="RHEA-COMP:11261"/>
        <dbReference type="ChEBI" id="CHEBI:15378"/>
        <dbReference type="ChEBI" id="CHEBI:30616"/>
        <dbReference type="ChEBI" id="CHEBI:43176"/>
        <dbReference type="ChEBI" id="CHEBI:68546"/>
        <dbReference type="ChEBI" id="CHEBI:456216"/>
        <dbReference type="EC" id="2.7.11.16"/>
    </reaction>
</comment>
<dbReference type="SMART" id="SM00220">
    <property type="entry name" value="S_TKc"/>
    <property type="match status" value="1"/>
</dbReference>
<evidence type="ECO:0000256" key="2">
    <source>
        <dbReference type="ARBA" id="ARBA00009793"/>
    </source>
</evidence>
<evidence type="ECO:0000256" key="5">
    <source>
        <dbReference type="ARBA" id="ARBA00022679"/>
    </source>
</evidence>
<dbReference type="GO" id="GO:0009966">
    <property type="term" value="P:regulation of signal transduction"/>
    <property type="evidence" value="ECO:0007669"/>
    <property type="project" value="TreeGrafter"/>
</dbReference>
<keyword evidence="8 10" id="KW-0067">ATP-binding</keyword>
<evidence type="ECO:0000313" key="15">
    <source>
        <dbReference type="Proteomes" id="UP000887581"/>
    </source>
</evidence>
<evidence type="ECO:0000259" key="14">
    <source>
        <dbReference type="PROSITE" id="PS50132"/>
    </source>
</evidence>
<feature type="active site" description="Proton acceptor" evidence="9">
    <location>
        <position position="342"/>
    </location>
</feature>
<dbReference type="Pfam" id="PF00069">
    <property type="entry name" value="Pkinase"/>
    <property type="match status" value="1"/>
</dbReference>
<evidence type="ECO:0000259" key="13">
    <source>
        <dbReference type="PROSITE" id="PS50011"/>
    </source>
</evidence>
<dbReference type="GO" id="GO:0004703">
    <property type="term" value="F:G protein-coupled receptor kinase activity"/>
    <property type="evidence" value="ECO:0007669"/>
    <property type="project" value="UniProtKB-EC"/>
</dbReference>
<dbReference type="GO" id="GO:0005737">
    <property type="term" value="C:cytoplasm"/>
    <property type="evidence" value="ECO:0007669"/>
    <property type="project" value="TreeGrafter"/>
</dbReference>
<evidence type="ECO:0000256" key="1">
    <source>
        <dbReference type="ARBA" id="ARBA00001256"/>
    </source>
</evidence>
<dbReference type="PROSITE" id="PS50011">
    <property type="entry name" value="PROTEIN_KINASE_DOM"/>
    <property type="match status" value="1"/>
</dbReference>
<dbReference type="PRINTS" id="PR00717">
    <property type="entry name" value="GPCRKINASE"/>
</dbReference>
<evidence type="ECO:0000256" key="9">
    <source>
        <dbReference type="PIRSR" id="PIRSR600239-51"/>
    </source>
</evidence>
<dbReference type="InterPro" id="IPR044926">
    <property type="entry name" value="RGS_subdomain_2"/>
</dbReference>
<dbReference type="InterPro" id="IPR008271">
    <property type="entry name" value="Ser/Thr_kinase_AS"/>
</dbReference>
<protein>
    <recommendedName>
        <fullName evidence="12">G protein-coupled receptor kinase</fullName>
        <ecNumber evidence="12">2.7.11.-</ecNumber>
    </recommendedName>
</protein>
<feature type="domain" description="Protein kinase" evidence="13">
    <location>
        <begin position="217"/>
        <end position="423"/>
    </location>
</feature>